<gene>
    <name evidence="1" type="ORF">C6P45_002824</name>
</gene>
<proteinExistence type="predicted"/>
<comment type="caution">
    <text evidence="1">The sequence shown here is derived from an EMBL/GenBank/DDBJ whole genome shotgun (WGS) entry which is preliminary data.</text>
</comment>
<accession>A0A9P7B353</accession>
<sequence>MTAYTTKIYSIDNHFKSHKINLTNTSAIIEYLKNYEADSDALYLWLVVSGEDKRIQDVFDTFDYHVNTDKLKRGTVEENSEMNLTFYLKTEDFKEAMCDNVFFYTKKKLIITVEGESSKIDVENELLSLIEEQKISCDRFPLVLYELVMRKLLKNMTSWKTDFKEIKNVSDSSKIYEINSNGEMVRRNKWHIFRRNNC</sequence>
<name>A0A9P7B353_MAUEX</name>
<evidence type="ECO:0000313" key="1">
    <source>
        <dbReference type="EMBL" id="KAG0655930.1"/>
    </source>
</evidence>
<organism evidence="1 2">
    <name type="scientific">Maudiozyma exigua</name>
    <name type="common">Yeast</name>
    <name type="synonym">Kazachstania exigua</name>
    <dbReference type="NCBI Taxonomy" id="34358"/>
    <lineage>
        <taxon>Eukaryota</taxon>
        <taxon>Fungi</taxon>
        <taxon>Dikarya</taxon>
        <taxon>Ascomycota</taxon>
        <taxon>Saccharomycotina</taxon>
        <taxon>Saccharomycetes</taxon>
        <taxon>Saccharomycetales</taxon>
        <taxon>Saccharomycetaceae</taxon>
        <taxon>Maudiozyma</taxon>
    </lineage>
</organism>
<protein>
    <submittedName>
        <fullName evidence="1">Uncharacterized protein</fullName>
    </submittedName>
</protein>
<dbReference type="Proteomes" id="UP000750334">
    <property type="component" value="Unassembled WGS sequence"/>
</dbReference>
<dbReference type="EMBL" id="PUHR01000275">
    <property type="protein sequence ID" value="KAG0655930.1"/>
    <property type="molecule type" value="Genomic_DNA"/>
</dbReference>
<dbReference type="AlphaFoldDB" id="A0A9P7B353"/>
<reference evidence="1 2" key="1">
    <citation type="submission" date="2020-11" db="EMBL/GenBank/DDBJ databases">
        <title>Kefir isolates.</title>
        <authorList>
            <person name="Marcisauskas S."/>
            <person name="Kim Y."/>
            <person name="Blasche S."/>
        </authorList>
    </citation>
    <scope>NUCLEOTIDE SEQUENCE [LARGE SCALE GENOMIC DNA]</scope>
    <source>
        <strain evidence="1 2">OG2</strain>
    </source>
</reference>
<keyword evidence="2" id="KW-1185">Reference proteome</keyword>
<evidence type="ECO:0000313" key="2">
    <source>
        <dbReference type="Proteomes" id="UP000750334"/>
    </source>
</evidence>